<feature type="binding site" evidence="7">
    <location>
        <begin position="15"/>
        <end position="18"/>
    </location>
    <ligand>
        <name>NADP(+)</name>
        <dbReference type="ChEBI" id="CHEBI:58349"/>
    </ligand>
</feature>
<dbReference type="Proteomes" id="UP000218627">
    <property type="component" value="Unassembled WGS sequence"/>
</dbReference>
<evidence type="ECO:0000256" key="2">
    <source>
        <dbReference type="ARBA" id="ARBA00006484"/>
    </source>
</evidence>
<dbReference type="EC" id="1.1.1.100" evidence="8"/>
<keyword evidence="3 7" id="KW-0521">NADP</keyword>
<feature type="binding site" evidence="7">
    <location>
        <begin position="158"/>
        <end position="162"/>
    </location>
    <ligand>
        <name>NADP(+)</name>
        <dbReference type="ChEBI" id="CHEBI:58349"/>
    </ligand>
</feature>
<dbReference type="PROSITE" id="PS00061">
    <property type="entry name" value="ADH_SHORT"/>
    <property type="match status" value="1"/>
</dbReference>
<dbReference type="Gene3D" id="3.40.50.720">
    <property type="entry name" value="NAD(P)-binding Rossmann-like Domain"/>
    <property type="match status" value="1"/>
</dbReference>
<keyword evidence="8" id="KW-0443">Lipid metabolism</keyword>
<organism evidence="10 11">
    <name type="scientific">Hydrogenobacter hydrogenophilus</name>
    <dbReference type="NCBI Taxonomy" id="35835"/>
    <lineage>
        <taxon>Bacteria</taxon>
        <taxon>Pseudomonadati</taxon>
        <taxon>Aquificota</taxon>
        <taxon>Aquificia</taxon>
        <taxon>Aquificales</taxon>
        <taxon>Aquificaceae</taxon>
        <taxon>Hydrogenobacter</taxon>
    </lineage>
</organism>
<dbReference type="PANTHER" id="PTHR42879:SF2">
    <property type="entry name" value="3-OXOACYL-[ACYL-CARRIER-PROTEIN] REDUCTASE FABG"/>
    <property type="match status" value="1"/>
</dbReference>
<comment type="similarity">
    <text evidence="2 8">Belongs to the short-chain dehydrogenases/reductases (SDR) family.</text>
</comment>
<dbReference type="SUPFAM" id="SSF51735">
    <property type="entry name" value="NAD(P)-binding Rossmann-fold domains"/>
    <property type="match status" value="1"/>
</dbReference>
<dbReference type="CDD" id="cd05333">
    <property type="entry name" value="BKR_SDR_c"/>
    <property type="match status" value="1"/>
</dbReference>
<evidence type="ECO:0000256" key="5">
    <source>
        <dbReference type="ARBA" id="ARBA00048508"/>
    </source>
</evidence>
<keyword evidence="8" id="KW-0444">Lipid biosynthesis</keyword>
<keyword evidence="8" id="KW-0276">Fatty acid metabolism</keyword>
<dbReference type="RefSeq" id="WP_096601783.1">
    <property type="nucleotide sequence ID" value="NZ_OBEN01000004.1"/>
</dbReference>
<feature type="binding site" evidence="7">
    <location>
        <position position="93"/>
    </location>
    <ligand>
        <name>NADP(+)</name>
        <dbReference type="ChEBI" id="CHEBI:58349"/>
    </ligand>
</feature>
<dbReference type="GO" id="GO:0004316">
    <property type="term" value="F:3-oxoacyl-[acyl-carrier-protein] reductase (NADPH) activity"/>
    <property type="evidence" value="ECO:0007669"/>
    <property type="project" value="UniProtKB-UniRule"/>
</dbReference>
<dbReference type="NCBIfam" id="NF005559">
    <property type="entry name" value="PRK07231.1"/>
    <property type="match status" value="1"/>
</dbReference>
<keyword evidence="8" id="KW-0275">Fatty acid biosynthesis</keyword>
<evidence type="ECO:0000256" key="7">
    <source>
        <dbReference type="PIRSR" id="PIRSR611284-2"/>
    </source>
</evidence>
<dbReference type="InterPro" id="IPR020904">
    <property type="entry name" value="Sc_DH/Rdtase_CS"/>
</dbReference>
<dbReference type="SMART" id="SM00822">
    <property type="entry name" value="PKS_KR"/>
    <property type="match status" value="1"/>
</dbReference>
<protein>
    <recommendedName>
        <fullName evidence="8">3-oxoacyl-[acyl-carrier-protein] reductase</fullName>
        <ecNumber evidence="8">1.1.1.100</ecNumber>
    </recommendedName>
</protein>
<proteinExistence type="inferred from homology"/>
<dbReference type="PRINTS" id="PR00080">
    <property type="entry name" value="SDRFAMILY"/>
</dbReference>
<sequence>MLSIDLSGKKALITGSTRGIGRAIAEYLASAGASIVITGRDRSRAQEIAKELSDKYSVPTFGTSINLEDPNSVRACCEEIQSKVGDIDILVNNAGITKDKLFLRMSLEDWEEVLKVNLTGTFLITSFFVKDMVKKRWGRIINVSSVVGFTGNAGQVNYSTTKAGLVGFTKSLAKELASRNITVNAVAPGFIETDMTSLLPEDLKQEYLKGIPLGRFGKPEDVAGAVLFLCSPLADYITGEVIHVNGGMY</sequence>
<dbReference type="OrthoDB" id="9803333at2"/>
<gene>
    <name evidence="10" type="ORF">SAMN06265353_0932</name>
</gene>
<dbReference type="InterPro" id="IPR002347">
    <property type="entry name" value="SDR_fam"/>
</dbReference>
<dbReference type="NCBIfam" id="TIGR01830">
    <property type="entry name" value="3oxo_ACP_reduc"/>
    <property type="match status" value="1"/>
</dbReference>
<comment type="catalytic activity">
    <reaction evidence="5 8">
        <text>a (3R)-hydroxyacyl-[ACP] + NADP(+) = a 3-oxoacyl-[ACP] + NADPH + H(+)</text>
        <dbReference type="Rhea" id="RHEA:17397"/>
        <dbReference type="Rhea" id="RHEA-COMP:9916"/>
        <dbReference type="Rhea" id="RHEA-COMP:9945"/>
        <dbReference type="ChEBI" id="CHEBI:15378"/>
        <dbReference type="ChEBI" id="CHEBI:57783"/>
        <dbReference type="ChEBI" id="CHEBI:58349"/>
        <dbReference type="ChEBI" id="CHEBI:78776"/>
        <dbReference type="ChEBI" id="CHEBI:78827"/>
        <dbReference type="EC" id="1.1.1.100"/>
    </reaction>
</comment>
<evidence type="ECO:0000256" key="8">
    <source>
        <dbReference type="RuleBase" id="RU366074"/>
    </source>
</evidence>
<dbReference type="GO" id="GO:0006633">
    <property type="term" value="P:fatty acid biosynthetic process"/>
    <property type="evidence" value="ECO:0007669"/>
    <property type="project" value="UniProtKB-UniPathway"/>
</dbReference>
<evidence type="ECO:0000313" key="11">
    <source>
        <dbReference type="Proteomes" id="UP000218627"/>
    </source>
</evidence>
<evidence type="ECO:0000256" key="4">
    <source>
        <dbReference type="ARBA" id="ARBA00023002"/>
    </source>
</evidence>
<evidence type="ECO:0000313" key="10">
    <source>
        <dbReference type="EMBL" id="SNZ13949.1"/>
    </source>
</evidence>
<reference evidence="11" key="1">
    <citation type="submission" date="2017-09" db="EMBL/GenBank/DDBJ databases">
        <authorList>
            <person name="Varghese N."/>
            <person name="Submissions S."/>
        </authorList>
    </citation>
    <scope>NUCLEOTIDE SEQUENCE [LARGE SCALE GENOMIC DNA]</scope>
    <source>
        <strain evidence="11">DSM 2913</strain>
    </source>
</reference>
<accession>A0A285NWY4</accession>
<dbReference type="NCBIfam" id="NF009466">
    <property type="entry name" value="PRK12826.1-2"/>
    <property type="match status" value="1"/>
</dbReference>
<dbReference type="AlphaFoldDB" id="A0A285NWY4"/>
<keyword evidence="4 8" id="KW-0560">Oxidoreductase</keyword>
<dbReference type="EMBL" id="OBEN01000004">
    <property type="protein sequence ID" value="SNZ13949.1"/>
    <property type="molecule type" value="Genomic_DNA"/>
</dbReference>
<dbReference type="GO" id="GO:0051287">
    <property type="term" value="F:NAD binding"/>
    <property type="evidence" value="ECO:0007669"/>
    <property type="project" value="UniProtKB-UniRule"/>
</dbReference>
<dbReference type="InterPro" id="IPR036291">
    <property type="entry name" value="NAD(P)-bd_dom_sf"/>
</dbReference>
<dbReference type="PANTHER" id="PTHR42879">
    <property type="entry name" value="3-OXOACYL-(ACYL-CARRIER-PROTEIN) REDUCTASE"/>
    <property type="match status" value="1"/>
</dbReference>
<evidence type="ECO:0000256" key="6">
    <source>
        <dbReference type="PIRSR" id="PIRSR611284-1"/>
    </source>
</evidence>
<dbReference type="InterPro" id="IPR057326">
    <property type="entry name" value="KR_dom"/>
</dbReference>
<name>A0A285NWY4_9AQUI</name>
<feature type="domain" description="Ketoreductase" evidence="9">
    <location>
        <begin position="9"/>
        <end position="189"/>
    </location>
</feature>
<evidence type="ECO:0000256" key="3">
    <source>
        <dbReference type="ARBA" id="ARBA00022857"/>
    </source>
</evidence>
<comment type="subunit">
    <text evidence="8">Homotetramer.</text>
</comment>
<evidence type="ECO:0000256" key="1">
    <source>
        <dbReference type="ARBA" id="ARBA00002607"/>
    </source>
</evidence>
<evidence type="ECO:0000259" key="9">
    <source>
        <dbReference type="SMART" id="SM00822"/>
    </source>
</evidence>
<comment type="pathway">
    <text evidence="8">Lipid metabolism; fatty acid biosynthesis.</text>
</comment>
<dbReference type="FunFam" id="3.40.50.720:FF:000115">
    <property type="entry name" value="3-oxoacyl-[acyl-carrier-protein] reductase FabG"/>
    <property type="match status" value="1"/>
</dbReference>
<dbReference type="Pfam" id="PF13561">
    <property type="entry name" value="adh_short_C2"/>
    <property type="match status" value="1"/>
</dbReference>
<dbReference type="InterPro" id="IPR050259">
    <property type="entry name" value="SDR"/>
</dbReference>
<dbReference type="UniPathway" id="UPA00094"/>
<feature type="active site" description="Proton acceptor" evidence="6">
    <location>
        <position position="158"/>
    </location>
</feature>
<comment type="function">
    <text evidence="1 8">Catalyzes the NADPH-dependent reduction of beta-ketoacyl-ACP substrates to beta-hydroxyacyl-ACP products, the first reductive step in the elongation cycle of fatty acid biosynthesis.</text>
</comment>
<dbReference type="PRINTS" id="PR00081">
    <property type="entry name" value="GDHRDH"/>
</dbReference>
<keyword evidence="11" id="KW-1185">Reference proteome</keyword>
<dbReference type="InterPro" id="IPR011284">
    <property type="entry name" value="3oxo_ACP_reduc"/>
</dbReference>
<feature type="binding site" evidence="7">
    <location>
        <position position="191"/>
    </location>
    <ligand>
        <name>NADP(+)</name>
        <dbReference type="ChEBI" id="CHEBI:58349"/>
    </ligand>
</feature>